<dbReference type="PANTHER" id="PTHR35004">
    <property type="entry name" value="TRANSPOSASE RV3428C-RELATED"/>
    <property type="match status" value="1"/>
</dbReference>
<dbReference type="PROSITE" id="PS50994">
    <property type="entry name" value="INTEGRASE"/>
    <property type="match status" value="1"/>
</dbReference>
<dbReference type="Pfam" id="PF00665">
    <property type="entry name" value="rve"/>
    <property type="match status" value="1"/>
</dbReference>
<accession>A0A1Q8QDB5</accession>
<dbReference type="OrthoDB" id="9794201at2"/>
<dbReference type="RefSeq" id="WP_075367552.1">
    <property type="nucleotide sequence ID" value="NZ_MLBF01000122.1"/>
</dbReference>
<proteinExistence type="predicted"/>
<dbReference type="InterPro" id="IPR012337">
    <property type="entry name" value="RNaseH-like_sf"/>
</dbReference>
<keyword evidence="3" id="KW-1185">Reference proteome</keyword>
<dbReference type="SUPFAM" id="SSF53098">
    <property type="entry name" value="Ribonuclease H-like"/>
    <property type="match status" value="1"/>
</dbReference>
<gene>
    <name evidence="2" type="ORF">DSOL_5340</name>
</gene>
<evidence type="ECO:0000313" key="2">
    <source>
        <dbReference type="EMBL" id="OLN25326.1"/>
    </source>
</evidence>
<dbReference type="SUPFAM" id="SSF46689">
    <property type="entry name" value="Homeodomain-like"/>
    <property type="match status" value="1"/>
</dbReference>
<comment type="caution">
    <text evidence="2">The sequence shown here is derived from an EMBL/GenBank/DDBJ whole genome shotgun (WGS) entry which is preliminary data.</text>
</comment>
<protein>
    <submittedName>
        <fullName evidence="2">Mobile element protein</fullName>
    </submittedName>
</protein>
<dbReference type="Gene3D" id="3.30.420.10">
    <property type="entry name" value="Ribonuclease H-like superfamily/Ribonuclease H"/>
    <property type="match status" value="1"/>
</dbReference>
<reference evidence="2 3" key="1">
    <citation type="submission" date="2016-09" db="EMBL/GenBank/DDBJ databases">
        <title>Complete genome of Desulfosporosinus sp. OL.</title>
        <authorList>
            <person name="Mardanov A."/>
            <person name="Beletsky A."/>
            <person name="Panova A."/>
            <person name="Karnachuk O."/>
            <person name="Ravin N."/>
        </authorList>
    </citation>
    <scope>NUCLEOTIDE SEQUENCE [LARGE SCALE GENOMIC DNA]</scope>
    <source>
        <strain evidence="2 3">OL</strain>
    </source>
</reference>
<organism evidence="2 3">
    <name type="scientific">Desulfosporosinus metallidurans</name>
    <dbReference type="NCBI Taxonomy" id="1888891"/>
    <lineage>
        <taxon>Bacteria</taxon>
        <taxon>Bacillati</taxon>
        <taxon>Bacillota</taxon>
        <taxon>Clostridia</taxon>
        <taxon>Eubacteriales</taxon>
        <taxon>Desulfitobacteriaceae</taxon>
        <taxon>Desulfosporosinus</taxon>
    </lineage>
</organism>
<dbReference type="AlphaFoldDB" id="A0A1Q8QDB5"/>
<dbReference type="GO" id="GO:0003676">
    <property type="term" value="F:nucleic acid binding"/>
    <property type="evidence" value="ECO:0007669"/>
    <property type="project" value="InterPro"/>
</dbReference>
<evidence type="ECO:0000313" key="3">
    <source>
        <dbReference type="Proteomes" id="UP000186102"/>
    </source>
</evidence>
<evidence type="ECO:0000259" key="1">
    <source>
        <dbReference type="PROSITE" id="PS50994"/>
    </source>
</evidence>
<dbReference type="Proteomes" id="UP000186102">
    <property type="component" value="Unassembled WGS sequence"/>
</dbReference>
<dbReference type="InterPro" id="IPR036397">
    <property type="entry name" value="RNaseH_sf"/>
</dbReference>
<dbReference type="GO" id="GO:0015074">
    <property type="term" value="P:DNA integration"/>
    <property type="evidence" value="ECO:0007669"/>
    <property type="project" value="InterPro"/>
</dbReference>
<feature type="domain" description="Integrase catalytic" evidence="1">
    <location>
        <begin position="156"/>
        <end position="332"/>
    </location>
</feature>
<dbReference type="EMBL" id="MLBF01000122">
    <property type="protein sequence ID" value="OLN25326.1"/>
    <property type="molecule type" value="Genomic_DNA"/>
</dbReference>
<dbReference type="Pfam" id="PF09299">
    <property type="entry name" value="Mu-transpos_C"/>
    <property type="match status" value="1"/>
</dbReference>
<sequence>MDFPTDEQVAAFRYGLISPIVSRQTPMIPGELKRQLVQIAALSHTIPGSHKTQVSVRTLERFMANYRKEGWEGLKPKKRPQKNAIALPAPVLQKAIELRRERPERSVEQIIYLLEHSGMATEGTLAPSTLSRHLRKAGVSRQELLQAMESSRGHRRFEVEDVHLMWQADFQHTLYLPDPLNPKKRKKAMLFAIIDDFSRAIVHGEFYWDEKLPRLEDALKKAILRHGVPAQFYCDNGSVFSSHHLVRICAKLNIKLSHSRPYKPQGRGKIERFFRFIDTSFRPEAHVQIGNGSLTTLKQLNEAFTSWLEGYYHLRKHGSTGQSPKDRAAGLKRTMRRVSMVELTEIFLWEEVRKVDKAGCVSVFGNIFEIPSHLSSQTVTLRFDPYDLSVMQVWHDGNRLPDARLLDLNRKIHERVKTKSKVEKQETPPATGLNFFKLAEQNRRSQWAQEALNFGPKQEVTHD</sequence>
<dbReference type="InterPro" id="IPR009057">
    <property type="entry name" value="Homeodomain-like_sf"/>
</dbReference>
<dbReference type="InterPro" id="IPR015378">
    <property type="entry name" value="Transposase-like_Mu_C"/>
</dbReference>
<name>A0A1Q8QDB5_9FIRM</name>
<dbReference type="InterPro" id="IPR001584">
    <property type="entry name" value="Integrase_cat-core"/>
</dbReference>
<dbReference type="PANTHER" id="PTHR35004:SF6">
    <property type="entry name" value="TRANSPOSASE"/>
    <property type="match status" value="1"/>
</dbReference>
<dbReference type="STRING" id="1888891.DSOL_5340"/>